<evidence type="ECO:0000256" key="1">
    <source>
        <dbReference type="SAM" id="Phobius"/>
    </source>
</evidence>
<accession>A0A7D4P3R5</accession>
<name>A0A7D4P3R5_9GAMM</name>
<dbReference type="RefSeq" id="WP_173284389.1">
    <property type="nucleotide sequence ID" value="NZ_CP054020.1"/>
</dbReference>
<evidence type="ECO:0000313" key="3">
    <source>
        <dbReference type="Proteomes" id="UP000504724"/>
    </source>
</evidence>
<proteinExistence type="predicted"/>
<organism evidence="2 3">
    <name type="scientific">Thiomicrorhabdus xiamenensis</name>
    <dbReference type="NCBI Taxonomy" id="2739063"/>
    <lineage>
        <taxon>Bacteria</taxon>
        <taxon>Pseudomonadati</taxon>
        <taxon>Pseudomonadota</taxon>
        <taxon>Gammaproteobacteria</taxon>
        <taxon>Thiotrichales</taxon>
        <taxon>Piscirickettsiaceae</taxon>
        <taxon>Thiomicrorhabdus</taxon>
    </lineage>
</organism>
<feature type="transmembrane region" description="Helical" evidence="1">
    <location>
        <begin position="7"/>
        <end position="25"/>
    </location>
</feature>
<keyword evidence="1" id="KW-0812">Transmembrane</keyword>
<protein>
    <submittedName>
        <fullName evidence="2">Uncharacterized protein</fullName>
    </submittedName>
</protein>
<gene>
    <name evidence="2" type="ORF">HQN79_03930</name>
</gene>
<dbReference type="EMBL" id="CP054020">
    <property type="protein sequence ID" value="QKI88776.1"/>
    <property type="molecule type" value="Genomic_DNA"/>
</dbReference>
<keyword evidence="3" id="KW-1185">Reference proteome</keyword>
<keyword evidence="1" id="KW-0472">Membrane</keyword>
<dbReference type="Proteomes" id="UP000504724">
    <property type="component" value="Chromosome"/>
</dbReference>
<reference evidence="2 3" key="1">
    <citation type="submission" date="2020-05" db="EMBL/GenBank/DDBJ databases">
        <title>Thiomicrorhabdus sediminis sp.nov. and Thiomicrorhabdus xiamenensis sp.nov., novel sulfur-oxidizing bacteria isolated from coastal sediment.</title>
        <authorList>
            <person name="Liu X."/>
        </authorList>
    </citation>
    <scope>NUCLEOTIDE SEQUENCE [LARGE SCALE GENOMIC DNA]</scope>
    <source>
        <strain evidence="2 3">G2</strain>
    </source>
</reference>
<dbReference type="AlphaFoldDB" id="A0A7D4P3R5"/>
<evidence type="ECO:0000313" key="2">
    <source>
        <dbReference type="EMBL" id="QKI88776.1"/>
    </source>
</evidence>
<keyword evidence="1" id="KW-1133">Transmembrane helix</keyword>
<feature type="transmembrane region" description="Helical" evidence="1">
    <location>
        <begin position="31"/>
        <end position="57"/>
    </location>
</feature>
<dbReference type="KEGG" id="txa:HQN79_03930"/>
<sequence length="59" mass="6794">MIAILRLWVVVLILTVLTWLLLKYIGKRQSFWLVLLFWVVAVFGSIGLMYGLSVWVAGQ</sequence>